<keyword evidence="5 10" id="KW-0812">Transmembrane</keyword>
<evidence type="ECO:0000256" key="3">
    <source>
        <dbReference type="ARBA" id="ARBA00012347"/>
    </source>
</evidence>
<feature type="transmembrane region" description="Helical" evidence="10">
    <location>
        <begin position="6"/>
        <end position="24"/>
    </location>
</feature>
<proteinExistence type="evidence at transcript level"/>
<evidence type="ECO:0000256" key="10">
    <source>
        <dbReference type="SAM" id="Phobius"/>
    </source>
</evidence>
<organism evidence="12">
    <name type="scientific">Ceriodaphnia reticulata</name>
    <dbReference type="NCBI Taxonomy" id="302197"/>
    <lineage>
        <taxon>Eukaryota</taxon>
        <taxon>Metazoa</taxon>
        <taxon>Ecdysozoa</taxon>
        <taxon>Arthropoda</taxon>
        <taxon>Crustacea</taxon>
        <taxon>Branchiopoda</taxon>
        <taxon>Diplostraca</taxon>
        <taxon>Cladocera</taxon>
        <taxon>Anomopoda</taxon>
        <taxon>Daphniidae</taxon>
        <taxon>Ceriodaphnia</taxon>
    </lineage>
</organism>
<dbReference type="InterPro" id="IPR008915">
    <property type="entry name" value="Peptidase_M50"/>
</dbReference>
<evidence type="ECO:0000256" key="7">
    <source>
        <dbReference type="ARBA" id="ARBA00023136"/>
    </source>
</evidence>
<comment type="subcellular location">
    <subcellularLocation>
        <location evidence="2">Endomembrane system</location>
        <topology evidence="2">Multi-pass membrane protein</topology>
    </subcellularLocation>
</comment>
<feature type="domain" description="Peptidase M50" evidence="11">
    <location>
        <begin position="130"/>
        <end position="471"/>
    </location>
</feature>
<evidence type="ECO:0000313" key="12">
    <source>
        <dbReference type="EMBL" id="SVE73016.1"/>
    </source>
</evidence>
<feature type="transmembrane region" description="Helical" evidence="10">
    <location>
        <begin position="154"/>
        <end position="174"/>
    </location>
</feature>
<evidence type="ECO:0000259" key="11">
    <source>
        <dbReference type="Pfam" id="PF02163"/>
    </source>
</evidence>
<dbReference type="GO" id="GO:0005737">
    <property type="term" value="C:cytoplasm"/>
    <property type="evidence" value="ECO:0007669"/>
    <property type="project" value="TreeGrafter"/>
</dbReference>
<feature type="transmembrane region" description="Helical" evidence="10">
    <location>
        <begin position="195"/>
        <end position="220"/>
    </location>
</feature>
<gene>
    <name evidence="12" type="primary">EOG090X08FA</name>
</gene>
<name>A0A4Y7LXA4_9CRUS</name>
<feature type="transmembrane region" description="Helical" evidence="10">
    <location>
        <begin position="129"/>
        <end position="148"/>
    </location>
</feature>
<accession>A0A4Y7LXA4</accession>
<feature type="transmembrane region" description="Helical" evidence="10">
    <location>
        <begin position="413"/>
        <end position="434"/>
    </location>
</feature>
<dbReference type="EC" id="3.4.24.85" evidence="3"/>
<feature type="transmembrane region" description="Helical" evidence="10">
    <location>
        <begin position="460"/>
        <end position="484"/>
    </location>
</feature>
<feature type="transmembrane region" description="Helical" evidence="10">
    <location>
        <begin position="72"/>
        <end position="98"/>
    </location>
</feature>
<dbReference type="InterPro" id="IPR001193">
    <property type="entry name" value="MBTPS2"/>
</dbReference>
<evidence type="ECO:0000256" key="8">
    <source>
        <dbReference type="ARBA" id="ARBA00032658"/>
    </source>
</evidence>
<reference evidence="12" key="1">
    <citation type="submission" date="2018-08" db="EMBL/GenBank/DDBJ databases">
        <authorList>
            <person name="Cornetti L."/>
        </authorList>
    </citation>
    <scope>NUCLEOTIDE SEQUENCE</scope>
    <source>
        <strain evidence="12">OM-SAIQ-clone2</strain>
    </source>
</reference>
<evidence type="ECO:0000256" key="9">
    <source>
        <dbReference type="ARBA" id="ARBA00045828"/>
    </source>
</evidence>
<dbReference type="CDD" id="cd06775">
    <property type="entry name" value="cpPDZ_MBTPS2-like"/>
    <property type="match status" value="1"/>
</dbReference>
<evidence type="ECO:0000256" key="2">
    <source>
        <dbReference type="ARBA" id="ARBA00004127"/>
    </source>
</evidence>
<dbReference type="Pfam" id="PF02163">
    <property type="entry name" value="Peptidase_M50"/>
    <property type="match status" value="1"/>
</dbReference>
<evidence type="ECO:0000256" key="1">
    <source>
        <dbReference type="ARBA" id="ARBA00001350"/>
    </source>
</evidence>
<keyword evidence="7 10" id="KW-0472">Membrane</keyword>
<dbReference type="GO" id="GO:1905897">
    <property type="term" value="P:regulation of response to endoplasmic reticulum stress"/>
    <property type="evidence" value="ECO:0007669"/>
    <property type="project" value="TreeGrafter"/>
</dbReference>
<comment type="catalytic activity">
    <reaction evidence="1">
        <text>Cleaves several transcription factors that are type-2 transmembrane proteins within membrane-spanning domains. Known substrates include sterol regulatory element-binding protein (SREBP) -1, SREBP-2 and forms of the transcriptional activator ATF6. SREBP-2 is cleaved at the site 477-DRSRILL-|-CVLTFLCLSFNPLTSLLQWGGA-505. The residues Asn-Pro, 11 residues distal to the site of cleavage in the membrane-spanning domain, are important for cleavage by S2P endopeptidase. Replacement of either of these residues does not prevent cleavage, but there is no cleavage if both of these residues are replaced.</text>
        <dbReference type="EC" id="3.4.24.85"/>
    </reaction>
</comment>
<evidence type="ECO:0000256" key="6">
    <source>
        <dbReference type="ARBA" id="ARBA00022989"/>
    </source>
</evidence>
<dbReference type="PANTHER" id="PTHR13325">
    <property type="entry name" value="PROTEASE M50 MEMBRANE-BOUND TRANSCRIPTION FACTOR SITE 2 PROTEASE"/>
    <property type="match status" value="1"/>
</dbReference>
<dbReference type="AlphaFoldDB" id="A0A4Y7LXA4"/>
<dbReference type="PRINTS" id="PR01000">
    <property type="entry name" value="SREBPS2PTASE"/>
</dbReference>
<dbReference type="GO" id="GO:0016020">
    <property type="term" value="C:membrane"/>
    <property type="evidence" value="ECO:0007669"/>
    <property type="project" value="InterPro"/>
</dbReference>
<dbReference type="PANTHER" id="PTHR13325:SF3">
    <property type="entry name" value="MEMBRANE-BOUND TRANSCRIPTION FACTOR SITE-2 PROTEASE"/>
    <property type="match status" value="1"/>
</dbReference>
<dbReference type="GO" id="GO:0012505">
    <property type="term" value="C:endomembrane system"/>
    <property type="evidence" value="ECO:0007669"/>
    <property type="project" value="UniProtKB-SubCell"/>
</dbReference>
<keyword evidence="6 10" id="KW-1133">Transmembrane helix</keyword>
<comment type="function">
    <text evidence="9">Zinc metalloprotease that mediates intramembrane proteolysis of proteins such as ATF6, ATF6B, SREBF1/SREBP1 and SREBF2/SREBP2. Catalyzes the second step in the proteolytic activation of the sterol regulatory element-binding proteins (SREBPs) SREBF1/SREBP1 and SREBF2/SREBP2: cleaves SREBPs within the first transmembrane segment, thereby releasing the N-terminal segment with a portion of the transmembrane segment attached. Mature N-terminal SREBP fragments shuttle to the nucleus and activate gene transcription. Also mediates the second step in the proteolytic activation of the cyclic AMP-dependent transcription factor ATF-6 (ATF6 and ATF6B). Involved in intramembrane proteolysis during bone formation. In astrocytes and osteoblasts, upon DNA damage and ER stress, mediates the second step of the regulated intramembrane proteolytic activation of the transcription factor CREB3L1, leading to the inhibition of cell-cycle progression.</text>
</comment>
<dbReference type="GO" id="GO:0031293">
    <property type="term" value="P:membrane protein intracellular domain proteolysis"/>
    <property type="evidence" value="ECO:0007669"/>
    <property type="project" value="TreeGrafter"/>
</dbReference>
<dbReference type="EMBL" id="LR003397">
    <property type="protein sequence ID" value="SVE73016.1"/>
    <property type="molecule type" value="mRNA"/>
</dbReference>
<dbReference type="GO" id="GO:0004222">
    <property type="term" value="F:metalloendopeptidase activity"/>
    <property type="evidence" value="ECO:0007669"/>
    <property type="project" value="InterPro"/>
</dbReference>
<evidence type="ECO:0000256" key="5">
    <source>
        <dbReference type="ARBA" id="ARBA00022692"/>
    </source>
</evidence>
<sequence length="485" mass="54225">MEVAIIFGSVIVLHTLFYYLDGYLKETKSTKYAIFLNAFPIQVDFMSLKWTTSMFNKALSSWTIGKLKLLHAWYKVGTAATLLLCIPSMILLTSTAFVSFENMRQHKKEEAVLQPVLPGINLPKSDLPFYFLTLLVCTVVHEMGHAVAAVSEQIPLATIGFMLWFIIPAAFVELPTSNVNGLSHWRQLKIYCAGVWHNIILAALAYIILMLLPVILMPLFQTGAGVYVVNLNEYSTVGGHDFQIGDHLTRINDCRITDAGSWNQCLTAVLRESSSGFCVTNSYFSGIQAIASDQPACCNDSELSQSHLCFLSFSELPKKNHYCLRAREVATISSAWCRNDKDCTVNQSCLKPSFRLQSENETDSSSLILVKRNNADSILFVGQPDVIYLSVHVSNYVPRTFLGPQFINCIDHLLRYIVSFSAGLALLNVVPCMYMDGQHIVNALSEIVFEGRNISMKRQILRALIFIGTFLVVVNLTFGMFALFL</sequence>
<evidence type="ECO:0000256" key="4">
    <source>
        <dbReference type="ARBA" id="ARBA00014400"/>
    </source>
</evidence>
<protein>
    <recommendedName>
        <fullName evidence="4">Membrane-bound transcription factor site-2 protease</fullName>
        <ecNumber evidence="3">3.4.24.85</ecNumber>
    </recommendedName>
    <alternativeName>
        <fullName evidence="8">Endopeptidase S2P</fullName>
    </alternativeName>
</protein>